<evidence type="ECO:0000256" key="2">
    <source>
        <dbReference type="ARBA" id="ARBA00023043"/>
    </source>
</evidence>
<dbReference type="Proteomes" id="UP000770015">
    <property type="component" value="Unassembled WGS sequence"/>
</dbReference>
<dbReference type="InterPro" id="IPR036770">
    <property type="entry name" value="Ankyrin_rpt-contain_sf"/>
</dbReference>
<gene>
    <name evidence="5" type="ORF">F5X68DRAFT_44211</name>
</gene>
<feature type="repeat" description="ANK" evidence="3">
    <location>
        <begin position="426"/>
        <end position="458"/>
    </location>
</feature>
<feature type="region of interest" description="Disordered" evidence="4">
    <location>
        <begin position="175"/>
        <end position="238"/>
    </location>
</feature>
<dbReference type="OrthoDB" id="4772757at2759"/>
<accession>A0A9P8V1A0</accession>
<evidence type="ECO:0000256" key="1">
    <source>
        <dbReference type="ARBA" id="ARBA00022737"/>
    </source>
</evidence>
<keyword evidence="6" id="KW-1185">Reference proteome</keyword>
<feature type="repeat" description="ANK" evidence="3">
    <location>
        <begin position="459"/>
        <end position="491"/>
    </location>
</feature>
<feature type="repeat" description="ANK" evidence="3">
    <location>
        <begin position="492"/>
        <end position="524"/>
    </location>
</feature>
<sequence length="763" mass="80127">MTEKSPMGKPTDISPAGLRQQCSAASNRSARVSLGLEKLAVRIPDRHTADRARALASTVADFVNEMDVLSVLLEGAGDSSLSAPSRRRLGSLTSDAEELASLTSSLIGRGETPRGARLEKLAETKATWEMMLQLVAAFQSLVQIQDEEDAAQVLEMTGSDFEELQRLIAQVQLEPSPSASEALPPDYDTAVCSPTPSTSSSSYPLDNKQPIVSPIEYSQPSASSSSSTPSSSRPKRGKVGGFFRSISSKFAAPVEPLVTPLCRAAEAGDTQNLTGLLGQGANPNGINEEGYTPLTSAIHSTSNPDIPATVRLLLSSGADPSARDAIWSLPPLWHASRAGRADVASVLLDAGADPRGRNTYGAPYFAEAAEKDPLPLIELLLRRGADPDAANLTGRKVVVSAVEHNDMARTRILLEGGAKVSATNTTGHSLIAIAVANRNLDLVTYLIDRGANANGRNGFGEALLSLAVFSFSIDIARLLLTHGADPNCKSLTGQPCLVSALPQDLPDIARLLLEHGADPNAKDITGRPILAMAISQKRYAHATLLLEHGADPSIAGNRAGSAHLITTHLKNKSPDQAGFLRLMLRQGANPNAMPSSWDGHGGSANTPLGYCVSESLPELVAILVAAGADPHRAGQTSTVPFSDPLGKTTPFRLAAVQGRVGCLKAMLEGGAVAKLRGKTGVDADEVLLQAAAAAGENREVVEMLLDEGVERPAWAAAFTEREGGETLRAAVQDRASKMGVDGGWFQVRRGTTTVQGDAPPPPY</sequence>
<dbReference type="SMART" id="SM00248">
    <property type="entry name" value="ANK"/>
    <property type="match status" value="12"/>
</dbReference>
<evidence type="ECO:0000313" key="6">
    <source>
        <dbReference type="Proteomes" id="UP000770015"/>
    </source>
</evidence>
<feature type="compositionally biased region" description="Low complexity" evidence="4">
    <location>
        <begin position="193"/>
        <end position="202"/>
    </location>
</feature>
<dbReference type="Pfam" id="PF12796">
    <property type="entry name" value="Ank_2"/>
    <property type="match status" value="3"/>
</dbReference>
<dbReference type="SUPFAM" id="SSF48403">
    <property type="entry name" value="Ankyrin repeat"/>
    <property type="match status" value="2"/>
</dbReference>
<dbReference type="InterPro" id="IPR002110">
    <property type="entry name" value="Ankyrin_rpt"/>
</dbReference>
<dbReference type="PANTHER" id="PTHR24198">
    <property type="entry name" value="ANKYRIN REPEAT AND PROTEIN KINASE DOMAIN-CONTAINING PROTEIN"/>
    <property type="match status" value="1"/>
</dbReference>
<evidence type="ECO:0000256" key="3">
    <source>
        <dbReference type="PROSITE-ProRule" id="PRU00023"/>
    </source>
</evidence>
<protein>
    <submittedName>
        <fullName evidence="5">Ankyrin repeat-containing domain protein</fullName>
    </submittedName>
</protein>
<feature type="compositionally biased region" description="Low complexity" evidence="4">
    <location>
        <begin position="175"/>
        <end position="185"/>
    </location>
</feature>
<evidence type="ECO:0000256" key="4">
    <source>
        <dbReference type="SAM" id="MobiDB-lite"/>
    </source>
</evidence>
<dbReference type="PROSITE" id="PS50088">
    <property type="entry name" value="ANK_REPEAT"/>
    <property type="match status" value="4"/>
</dbReference>
<comment type="caution">
    <text evidence="5">The sequence shown here is derived from an EMBL/GenBank/DDBJ whole genome shotgun (WGS) entry which is preliminary data.</text>
</comment>
<feature type="compositionally biased region" description="Low complexity" evidence="4">
    <location>
        <begin position="213"/>
        <end position="232"/>
    </location>
</feature>
<dbReference type="PROSITE" id="PS50297">
    <property type="entry name" value="ANK_REP_REGION"/>
    <property type="match status" value="2"/>
</dbReference>
<keyword evidence="1" id="KW-0677">Repeat</keyword>
<proteinExistence type="predicted"/>
<feature type="repeat" description="ANK" evidence="3">
    <location>
        <begin position="289"/>
        <end position="325"/>
    </location>
</feature>
<reference evidence="5" key="1">
    <citation type="journal article" date="2021" name="Nat. Commun.">
        <title>Genetic determinants of endophytism in the Arabidopsis root mycobiome.</title>
        <authorList>
            <person name="Mesny F."/>
            <person name="Miyauchi S."/>
            <person name="Thiergart T."/>
            <person name="Pickel B."/>
            <person name="Atanasova L."/>
            <person name="Karlsson M."/>
            <person name="Huettel B."/>
            <person name="Barry K.W."/>
            <person name="Haridas S."/>
            <person name="Chen C."/>
            <person name="Bauer D."/>
            <person name="Andreopoulos W."/>
            <person name="Pangilinan J."/>
            <person name="LaButti K."/>
            <person name="Riley R."/>
            <person name="Lipzen A."/>
            <person name="Clum A."/>
            <person name="Drula E."/>
            <person name="Henrissat B."/>
            <person name="Kohler A."/>
            <person name="Grigoriev I.V."/>
            <person name="Martin F.M."/>
            <person name="Hacquard S."/>
        </authorList>
    </citation>
    <scope>NUCLEOTIDE SEQUENCE</scope>
    <source>
        <strain evidence="5">MPI-SDFR-AT-0117</strain>
    </source>
</reference>
<evidence type="ECO:0000313" key="5">
    <source>
        <dbReference type="EMBL" id="KAH6670890.1"/>
    </source>
</evidence>
<keyword evidence="2 3" id="KW-0040">ANK repeat</keyword>
<dbReference type="AlphaFoldDB" id="A0A9P8V1A0"/>
<feature type="region of interest" description="Disordered" evidence="4">
    <location>
        <begin position="1"/>
        <end position="21"/>
    </location>
</feature>
<dbReference type="Gene3D" id="1.25.40.20">
    <property type="entry name" value="Ankyrin repeat-containing domain"/>
    <property type="match status" value="2"/>
</dbReference>
<dbReference type="EMBL" id="JAGSXJ010000029">
    <property type="protein sequence ID" value="KAH6670890.1"/>
    <property type="molecule type" value="Genomic_DNA"/>
</dbReference>
<organism evidence="5 6">
    <name type="scientific">Plectosphaerella plurivora</name>
    <dbReference type="NCBI Taxonomy" id="936078"/>
    <lineage>
        <taxon>Eukaryota</taxon>
        <taxon>Fungi</taxon>
        <taxon>Dikarya</taxon>
        <taxon>Ascomycota</taxon>
        <taxon>Pezizomycotina</taxon>
        <taxon>Sordariomycetes</taxon>
        <taxon>Hypocreomycetidae</taxon>
        <taxon>Glomerellales</taxon>
        <taxon>Plectosphaerellaceae</taxon>
        <taxon>Plectosphaerella</taxon>
    </lineage>
</organism>
<dbReference type="PANTHER" id="PTHR24198:SF165">
    <property type="entry name" value="ANKYRIN REPEAT-CONTAINING PROTEIN-RELATED"/>
    <property type="match status" value="1"/>
</dbReference>
<name>A0A9P8V1A0_9PEZI</name>